<evidence type="ECO:0000313" key="2">
    <source>
        <dbReference type="Proteomes" id="UP001485043"/>
    </source>
</evidence>
<dbReference type="Proteomes" id="UP001485043">
    <property type="component" value="Unassembled WGS sequence"/>
</dbReference>
<organism evidence="1 2">
    <name type="scientific">Apatococcus fuscideae</name>
    <dbReference type="NCBI Taxonomy" id="2026836"/>
    <lineage>
        <taxon>Eukaryota</taxon>
        <taxon>Viridiplantae</taxon>
        <taxon>Chlorophyta</taxon>
        <taxon>core chlorophytes</taxon>
        <taxon>Trebouxiophyceae</taxon>
        <taxon>Chlorellales</taxon>
        <taxon>Chlorellaceae</taxon>
        <taxon>Apatococcus</taxon>
    </lineage>
</organism>
<name>A0AAW1TGJ0_9CHLO</name>
<dbReference type="EMBL" id="JALJOV010000068">
    <property type="protein sequence ID" value="KAK9867722.1"/>
    <property type="molecule type" value="Genomic_DNA"/>
</dbReference>
<sequence>MQDGISETLFPETYEHEHKKTLIDGQPVVGMRSKDQGICFRPGKVTVMYLNAKHVKRGTDAPRVPGRPTLVASALFVKATAITHAEDILRSGKCKNIHGGDLYEKVLRVILATSRKKVTAKRRKTAIARGRKAAALHWHNTACAPS</sequence>
<reference evidence="1 2" key="1">
    <citation type="journal article" date="2024" name="Nat. Commun.">
        <title>Phylogenomics reveals the evolutionary origins of lichenization in chlorophyte algae.</title>
        <authorList>
            <person name="Puginier C."/>
            <person name="Libourel C."/>
            <person name="Otte J."/>
            <person name="Skaloud P."/>
            <person name="Haon M."/>
            <person name="Grisel S."/>
            <person name="Petersen M."/>
            <person name="Berrin J.G."/>
            <person name="Delaux P.M."/>
            <person name="Dal Grande F."/>
            <person name="Keller J."/>
        </authorList>
    </citation>
    <scope>NUCLEOTIDE SEQUENCE [LARGE SCALE GENOMIC DNA]</scope>
    <source>
        <strain evidence="1 2">SAG 2523</strain>
    </source>
</reference>
<protein>
    <recommendedName>
        <fullName evidence="3">60S ribosomal protein L28</fullName>
    </recommendedName>
</protein>
<proteinExistence type="predicted"/>
<evidence type="ECO:0000313" key="1">
    <source>
        <dbReference type="EMBL" id="KAK9867722.1"/>
    </source>
</evidence>
<keyword evidence="2" id="KW-1185">Reference proteome</keyword>
<evidence type="ECO:0008006" key="3">
    <source>
        <dbReference type="Google" id="ProtNLM"/>
    </source>
</evidence>
<accession>A0AAW1TGJ0</accession>
<comment type="caution">
    <text evidence="1">The sequence shown here is derived from an EMBL/GenBank/DDBJ whole genome shotgun (WGS) entry which is preliminary data.</text>
</comment>
<gene>
    <name evidence="1" type="ORF">WJX84_004555</name>
</gene>
<dbReference type="AlphaFoldDB" id="A0AAW1TGJ0"/>